<name>A0ACB8T2T0_9AGAM</name>
<proteinExistence type="predicted"/>
<sequence>MPCGSEQCTFAVRQLTPHSWMTSLPRGNCLPERPAKNCPTLLCNAFVFFYHGLNFPVADGAHSILLMLLLQDNYHRLWAPVSTGSLTSLTGLPQAPVDSFPYLAPKTSLLPAKRHLPVSYNLSGATVHCVDASRPQHLSSFECILRLAIAQHARLSSGGHVWQRVCITSVIAAPRCNGVLSEFISTFSHCAFHQETGSLLSALFLNMRPRKSSYH</sequence>
<protein>
    <submittedName>
        <fullName evidence="1">Uncharacterized protein</fullName>
    </submittedName>
</protein>
<evidence type="ECO:0000313" key="1">
    <source>
        <dbReference type="EMBL" id="KAI0062423.1"/>
    </source>
</evidence>
<gene>
    <name evidence="1" type="ORF">BV25DRAFT_627959</name>
</gene>
<keyword evidence="2" id="KW-1185">Reference proteome</keyword>
<reference evidence="1" key="1">
    <citation type="submission" date="2021-03" db="EMBL/GenBank/DDBJ databases">
        <authorList>
            <consortium name="DOE Joint Genome Institute"/>
            <person name="Ahrendt S."/>
            <person name="Looney B.P."/>
            <person name="Miyauchi S."/>
            <person name="Morin E."/>
            <person name="Drula E."/>
            <person name="Courty P.E."/>
            <person name="Chicoki N."/>
            <person name="Fauchery L."/>
            <person name="Kohler A."/>
            <person name="Kuo A."/>
            <person name="Labutti K."/>
            <person name="Pangilinan J."/>
            <person name="Lipzen A."/>
            <person name="Riley R."/>
            <person name="Andreopoulos W."/>
            <person name="He G."/>
            <person name="Johnson J."/>
            <person name="Barry K.W."/>
            <person name="Grigoriev I.V."/>
            <person name="Nagy L."/>
            <person name="Hibbett D."/>
            <person name="Henrissat B."/>
            <person name="Matheny P.B."/>
            <person name="Labbe J."/>
            <person name="Martin F."/>
        </authorList>
    </citation>
    <scope>NUCLEOTIDE SEQUENCE</scope>
    <source>
        <strain evidence="1">HHB10654</strain>
    </source>
</reference>
<comment type="caution">
    <text evidence="1">The sequence shown here is derived from an EMBL/GenBank/DDBJ whole genome shotgun (WGS) entry which is preliminary data.</text>
</comment>
<dbReference type="EMBL" id="MU277207">
    <property type="protein sequence ID" value="KAI0062423.1"/>
    <property type="molecule type" value="Genomic_DNA"/>
</dbReference>
<accession>A0ACB8T2T0</accession>
<dbReference type="Proteomes" id="UP000814140">
    <property type="component" value="Unassembled WGS sequence"/>
</dbReference>
<reference evidence="1" key="2">
    <citation type="journal article" date="2022" name="New Phytol.">
        <title>Evolutionary transition to the ectomycorrhizal habit in the genomes of a hyperdiverse lineage of mushroom-forming fungi.</title>
        <authorList>
            <person name="Looney B."/>
            <person name="Miyauchi S."/>
            <person name="Morin E."/>
            <person name="Drula E."/>
            <person name="Courty P.E."/>
            <person name="Kohler A."/>
            <person name="Kuo A."/>
            <person name="LaButti K."/>
            <person name="Pangilinan J."/>
            <person name="Lipzen A."/>
            <person name="Riley R."/>
            <person name="Andreopoulos W."/>
            <person name="He G."/>
            <person name="Johnson J."/>
            <person name="Nolan M."/>
            <person name="Tritt A."/>
            <person name="Barry K.W."/>
            <person name="Grigoriev I.V."/>
            <person name="Nagy L.G."/>
            <person name="Hibbett D."/>
            <person name="Henrissat B."/>
            <person name="Matheny P.B."/>
            <person name="Labbe J."/>
            <person name="Martin F.M."/>
        </authorList>
    </citation>
    <scope>NUCLEOTIDE SEQUENCE</scope>
    <source>
        <strain evidence="1">HHB10654</strain>
    </source>
</reference>
<organism evidence="1 2">
    <name type="scientific">Artomyces pyxidatus</name>
    <dbReference type="NCBI Taxonomy" id="48021"/>
    <lineage>
        <taxon>Eukaryota</taxon>
        <taxon>Fungi</taxon>
        <taxon>Dikarya</taxon>
        <taxon>Basidiomycota</taxon>
        <taxon>Agaricomycotina</taxon>
        <taxon>Agaricomycetes</taxon>
        <taxon>Russulales</taxon>
        <taxon>Auriscalpiaceae</taxon>
        <taxon>Artomyces</taxon>
    </lineage>
</organism>
<evidence type="ECO:0000313" key="2">
    <source>
        <dbReference type="Proteomes" id="UP000814140"/>
    </source>
</evidence>